<dbReference type="InterPro" id="IPR003349">
    <property type="entry name" value="JmjN"/>
</dbReference>
<reference evidence="12" key="2">
    <citation type="submission" date="2015-01" db="EMBL/GenBank/DDBJ databases">
        <title>Evolutionary Origins and Diversification of the Mycorrhizal Mutualists.</title>
        <authorList>
            <consortium name="DOE Joint Genome Institute"/>
            <consortium name="Mycorrhizal Genomics Consortium"/>
            <person name="Kohler A."/>
            <person name="Kuo A."/>
            <person name="Nagy L.G."/>
            <person name="Floudas D."/>
            <person name="Copeland A."/>
            <person name="Barry K.W."/>
            <person name="Cichocki N."/>
            <person name="Veneault-Fourrey C."/>
            <person name="LaButti K."/>
            <person name="Lindquist E.A."/>
            <person name="Lipzen A."/>
            <person name="Lundell T."/>
            <person name="Morin E."/>
            <person name="Murat C."/>
            <person name="Riley R."/>
            <person name="Ohm R."/>
            <person name="Sun H."/>
            <person name="Tunlid A."/>
            <person name="Henrissat B."/>
            <person name="Grigoriev I.V."/>
            <person name="Hibbett D.S."/>
            <person name="Martin F."/>
        </authorList>
    </citation>
    <scope>NUCLEOTIDE SEQUENCE [LARGE SCALE GENOMIC DNA]</scope>
    <source>
        <strain evidence="12">MAFF 305830</strain>
    </source>
</reference>
<feature type="region of interest" description="Disordered" evidence="7">
    <location>
        <begin position="803"/>
        <end position="826"/>
    </location>
</feature>
<feature type="compositionally biased region" description="Polar residues" evidence="7">
    <location>
        <begin position="803"/>
        <end position="813"/>
    </location>
</feature>
<protein>
    <recommendedName>
        <fullName evidence="2">[histone H3]-trimethyl-L-lysine(9) demethylase</fullName>
        <ecNumber evidence="2">1.14.11.66</ecNumber>
    </recommendedName>
</protein>
<dbReference type="Gene3D" id="2.60.120.650">
    <property type="entry name" value="Cupin"/>
    <property type="match status" value="2"/>
</dbReference>
<feature type="compositionally biased region" description="Polar residues" evidence="7">
    <location>
        <begin position="192"/>
        <end position="201"/>
    </location>
</feature>
<feature type="region of interest" description="Disordered" evidence="7">
    <location>
        <begin position="580"/>
        <end position="635"/>
    </location>
</feature>
<dbReference type="GO" id="GO:0000785">
    <property type="term" value="C:chromatin"/>
    <property type="evidence" value="ECO:0007669"/>
    <property type="project" value="TreeGrafter"/>
</dbReference>
<dbReference type="SUPFAM" id="SSF51197">
    <property type="entry name" value="Clavaminate synthase-like"/>
    <property type="match status" value="1"/>
</dbReference>
<dbReference type="EC" id="1.14.11.66" evidence="2"/>
<dbReference type="CDD" id="cd15571">
    <property type="entry name" value="ePHD"/>
    <property type="match status" value="1"/>
</dbReference>
<evidence type="ECO:0000256" key="3">
    <source>
        <dbReference type="ARBA" id="ARBA00022723"/>
    </source>
</evidence>
<feature type="compositionally biased region" description="Low complexity" evidence="7">
    <location>
        <begin position="175"/>
        <end position="186"/>
    </location>
</feature>
<dbReference type="Gene3D" id="3.30.40.10">
    <property type="entry name" value="Zinc/RING finger domain, C3HC4 (zinc finger)"/>
    <property type="match status" value="1"/>
</dbReference>
<dbReference type="PANTHER" id="PTHR10694">
    <property type="entry name" value="LYSINE-SPECIFIC DEMETHYLASE"/>
    <property type="match status" value="1"/>
</dbReference>
<evidence type="ECO:0000256" key="4">
    <source>
        <dbReference type="ARBA" id="ARBA00022771"/>
    </source>
</evidence>
<keyword evidence="12" id="KW-1185">Reference proteome</keyword>
<dbReference type="InterPro" id="IPR013083">
    <property type="entry name" value="Znf_RING/FYVE/PHD"/>
</dbReference>
<feature type="compositionally biased region" description="Basic and acidic residues" evidence="7">
    <location>
        <begin position="203"/>
        <end position="218"/>
    </location>
</feature>
<dbReference type="AlphaFoldDB" id="A0A0C3B2X4"/>
<dbReference type="Pfam" id="PF02373">
    <property type="entry name" value="JmjC"/>
    <property type="match status" value="1"/>
</dbReference>
<feature type="compositionally biased region" description="Low complexity" evidence="7">
    <location>
        <begin position="952"/>
        <end position="973"/>
    </location>
</feature>
<keyword evidence="5" id="KW-0862">Zinc</keyword>
<dbReference type="Pfam" id="PF13771">
    <property type="entry name" value="zf-HC5HC2H"/>
    <property type="match status" value="1"/>
</dbReference>
<keyword evidence="3" id="KW-0479">Metal-binding</keyword>
<feature type="compositionally biased region" description="Basic and acidic residues" evidence="7">
    <location>
        <begin position="144"/>
        <end position="159"/>
    </location>
</feature>
<feature type="domain" description="JmjN" evidence="8">
    <location>
        <begin position="51"/>
        <end position="92"/>
    </location>
</feature>
<dbReference type="PROSITE" id="PS51183">
    <property type="entry name" value="JMJN"/>
    <property type="match status" value="1"/>
</dbReference>
<feature type="domain" description="PHD-type" evidence="10">
    <location>
        <begin position="663"/>
        <end position="803"/>
    </location>
</feature>
<evidence type="ECO:0000313" key="12">
    <source>
        <dbReference type="Proteomes" id="UP000054097"/>
    </source>
</evidence>
<dbReference type="SMART" id="SM00545">
    <property type="entry name" value="JmjN"/>
    <property type="match status" value="1"/>
</dbReference>
<evidence type="ECO:0000259" key="8">
    <source>
        <dbReference type="PROSITE" id="PS51183"/>
    </source>
</evidence>
<sequence>MEEPRGSPSLTPPPEYIPQPDHFYSSSGVDAGLNVTRNLRPEDDPMATRGIPVFKPSWYEFCDFEKYMEAILPWGMRSGIVKVIPPKEWKHSLPDMKPMLEDIRIRHPIEQNMVGISGLFRQQNIEKRRVYSLREWVELGMSDDFRTPGKEEVQRDLKRGVAGTGRRPRTKKGLAEASIASSSPASFVPTPEDNQTATPNESHYAEDLDHSMDTRDTAPDTSATNSPCEASVLVDSGHSPNKQEQQVAGEPSAPIHTAEGANISNDTQTSDLNPDLSLEAGAQNPPLDAAALQKAALARQRKAARAALKNDLDATFINTFDPSTSWLPAGCTEEDYQSPEFVAGLERLYWRSCGVGKAAMYGADLPGSLFTQNVGSSLVASTSGAQFKKHNPTEGPIPWDVSNLPSALTRLLPRGMKIPGVNTPYLYFGMWRATFAWHVEDMDLFSINYIHWGAPKHWYAVPQGRANALEGVMKQFFPSDKNGCPQFLRHKSYLASPTALKSASVKPNILVQQAGEFVITYPRGYHAGFNTGLNCAESVNFALDSWLDLGRKARFCRCVSDSVRIDVDALLAERAQMEADEKAGIRRPQVEPRQAAIRPAHPPQAYAAPQATQRPRKRKLHEIQPPVASQSRQGGFIAYQPNEKSTLDGPPAKRVHHEVDTRRLPCCLCTSTSENELLPVNDPPFPYMGVPAPKTSDGTVLWRAHEVCAMTIPETWVDEVDGQKRVFGVDGIIKDRWNLRCSACPANELKAHGAPIQCAKGKCSKAFHVNCAEQGKGNARYRILEIQESDVLITMEAAATLPTSSTSDSQADPNSLAPASDGTTGAGTHRVLKTIKKYVVEVLCGLHNPAVAQAKRDAKTQKLHEALLAIPEGGRIRVKFATGVYECTLLQVNSADETVLVAWSEGGTKVFNWNKILFEGSRVGLLAQNKPSGSIVQWQLPPAPPPQSEILPSLAKASASSVSSSHPASIPAPLGDNAHPANATNLHTQVPPLST</sequence>
<reference evidence="11 12" key="1">
    <citation type="submission" date="2014-04" db="EMBL/GenBank/DDBJ databases">
        <authorList>
            <consortium name="DOE Joint Genome Institute"/>
            <person name="Kuo A."/>
            <person name="Zuccaro A."/>
            <person name="Kohler A."/>
            <person name="Nagy L.G."/>
            <person name="Floudas D."/>
            <person name="Copeland A."/>
            <person name="Barry K.W."/>
            <person name="Cichocki N."/>
            <person name="Veneault-Fourrey C."/>
            <person name="LaButti K."/>
            <person name="Lindquist E.A."/>
            <person name="Lipzen A."/>
            <person name="Lundell T."/>
            <person name="Morin E."/>
            <person name="Murat C."/>
            <person name="Sun H."/>
            <person name="Tunlid A."/>
            <person name="Henrissat B."/>
            <person name="Grigoriev I.V."/>
            <person name="Hibbett D.S."/>
            <person name="Martin F."/>
            <person name="Nordberg H.P."/>
            <person name="Cantor M.N."/>
            <person name="Hua S.X."/>
        </authorList>
    </citation>
    <scope>NUCLEOTIDE SEQUENCE [LARGE SCALE GENOMIC DNA]</scope>
    <source>
        <strain evidence="11 12">MAFF 305830</strain>
    </source>
</reference>
<proteinExistence type="inferred from homology"/>
<evidence type="ECO:0000256" key="6">
    <source>
        <dbReference type="ARBA" id="ARBA00049349"/>
    </source>
</evidence>
<dbReference type="InterPro" id="IPR034732">
    <property type="entry name" value="EPHD"/>
</dbReference>
<dbReference type="HOGENOM" id="CLU_001442_1_0_1"/>
<gene>
    <name evidence="11" type="ORF">M408DRAFT_327459</name>
</gene>
<evidence type="ECO:0000259" key="10">
    <source>
        <dbReference type="PROSITE" id="PS51805"/>
    </source>
</evidence>
<feature type="compositionally biased region" description="Low complexity" evidence="7">
    <location>
        <begin position="603"/>
        <end position="613"/>
    </location>
</feature>
<feature type="compositionally biased region" description="Polar residues" evidence="7">
    <location>
        <begin position="982"/>
        <end position="995"/>
    </location>
</feature>
<comment type="similarity">
    <text evidence="1">Belongs to the JHDM3 histone demethylase family.</text>
</comment>
<dbReference type="EMBL" id="KN824282">
    <property type="protein sequence ID" value="KIM31170.1"/>
    <property type="molecule type" value="Genomic_DNA"/>
</dbReference>
<dbReference type="GO" id="GO:0140684">
    <property type="term" value="F:histone H3K9me2/H3K9me3 demethylase activity"/>
    <property type="evidence" value="ECO:0007669"/>
    <property type="project" value="UniProtKB-EC"/>
</dbReference>
<feature type="region of interest" description="Disordered" evidence="7">
    <location>
        <begin position="941"/>
        <end position="995"/>
    </location>
</feature>
<dbReference type="PROSITE" id="PS51805">
    <property type="entry name" value="EPHD"/>
    <property type="match status" value="1"/>
</dbReference>
<dbReference type="Pfam" id="PF02375">
    <property type="entry name" value="JmjN"/>
    <property type="match status" value="1"/>
</dbReference>
<feature type="region of interest" description="Disordered" evidence="7">
    <location>
        <begin position="144"/>
        <end position="282"/>
    </location>
</feature>
<evidence type="ECO:0000313" key="11">
    <source>
        <dbReference type="EMBL" id="KIM31170.1"/>
    </source>
</evidence>
<dbReference type="InterPro" id="IPR003347">
    <property type="entry name" value="JmjC_dom"/>
</dbReference>
<organism evidence="11 12">
    <name type="scientific">Serendipita vermifera MAFF 305830</name>
    <dbReference type="NCBI Taxonomy" id="933852"/>
    <lineage>
        <taxon>Eukaryota</taxon>
        <taxon>Fungi</taxon>
        <taxon>Dikarya</taxon>
        <taxon>Basidiomycota</taxon>
        <taxon>Agaricomycotina</taxon>
        <taxon>Agaricomycetes</taxon>
        <taxon>Sebacinales</taxon>
        <taxon>Serendipitaceae</taxon>
        <taxon>Serendipita</taxon>
    </lineage>
</organism>
<feature type="compositionally biased region" description="Polar residues" evidence="7">
    <location>
        <begin position="262"/>
        <end position="272"/>
    </location>
</feature>
<dbReference type="PANTHER" id="PTHR10694:SF7">
    <property type="entry name" value="[HISTONE H3]-TRIMETHYL-L-LYSINE(9) DEMETHYLASE"/>
    <property type="match status" value="1"/>
</dbReference>
<dbReference type="GO" id="GO:0005634">
    <property type="term" value="C:nucleus"/>
    <property type="evidence" value="ECO:0007669"/>
    <property type="project" value="TreeGrafter"/>
</dbReference>
<feature type="compositionally biased region" description="Basic and acidic residues" evidence="7">
    <location>
        <begin position="580"/>
        <end position="590"/>
    </location>
</feature>
<comment type="catalytic activity">
    <reaction evidence="6">
        <text>N(6),N(6),N(6)-trimethyl-L-lysyl(9)-[histone H3] + 2 2-oxoglutarate + 2 O2 = N(6)-methyl-L-lysyl(9)-[histone H3] + 2 formaldehyde + 2 succinate + 2 CO2</text>
        <dbReference type="Rhea" id="RHEA:60200"/>
        <dbReference type="Rhea" id="RHEA-COMP:15538"/>
        <dbReference type="Rhea" id="RHEA-COMP:15542"/>
        <dbReference type="ChEBI" id="CHEBI:15379"/>
        <dbReference type="ChEBI" id="CHEBI:16526"/>
        <dbReference type="ChEBI" id="CHEBI:16810"/>
        <dbReference type="ChEBI" id="CHEBI:16842"/>
        <dbReference type="ChEBI" id="CHEBI:30031"/>
        <dbReference type="ChEBI" id="CHEBI:61929"/>
        <dbReference type="ChEBI" id="CHEBI:61961"/>
        <dbReference type="EC" id="1.14.11.66"/>
    </reaction>
</comment>
<dbReference type="OrthoDB" id="9547406at2759"/>
<evidence type="ECO:0000256" key="5">
    <source>
        <dbReference type="ARBA" id="ARBA00022833"/>
    </source>
</evidence>
<evidence type="ECO:0000256" key="1">
    <source>
        <dbReference type="ARBA" id="ARBA00009711"/>
    </source>
</evidence>
<feature type="compositionally biased region" description="Polar residues" evidence="7">
    <location>
        <begin position="219"/>
        <end position="228"/>
    </location>
</feature>
<dbReference type="PROSITE" id="PS51184">
    <property type="entry name" value="JMJC"/>
    <property type="match status" value="1"/>
</dbReference>
<evidence type="ECO:0000259" key="9">
    <source>
        <dbReference type="PROSITE" id="PS51184"/>
    </source>
</evidence>
<dbReference type="GO" id="GO:0051864">
    <property type="term" value="F:histone H3K36 demethylase activity"/>
    <property type="evidence" value="ECO:0007669"/>
    <property type="project" value="TreeGrafter"/>
</dbReference>
<dbReference type="Proteomes" id="UP000054097">
    <property type="component" value="Unassembled WGS sequence"/>
</dbReference>
<feature type="domain" description="JmjC" evidence="9">
    <location>
        <begin position="393"/>
        <end position="558"/>
    </location>
</feature>
<dbReference type="GO" id="GO:0010468">
    <property type="term" value="P:regulation of gene expression"/>
    <property type="evidence" value="ECO:0007669"/>
    <property type="project" value="TreeGrafter"/>
</dbReference>
<keyword evidence="4" id="KW-0863">Zinc-finger</keyword>
<name>A0A0C3B2X4_SERVB</name>
<dbReference type="SMART" id="SM00558">
    <property type="entry name" value="JmjC"/>
    <property type="match status" value="1"/>
</dbReference>
<dbReference type="GO" id="GO:0008270">
    <property type="term" value="F:zinc ion binding"/>
    <property type="evidence" value="ECO:0007669"/>
    <property type="project" value="UniProtKB-KW"/>
</dbReference>
<dbReference type="STRING" id="933852.A0A0C3B2X4"/>
<accession>A0A0C3B2X4</accession>
<evidence type="ECO:0000256" key="7">
    <source>
        <dbReference type="SAM" id="MobiDB-lite"/>
    </source>
</evidence>
<evidence type="ECO:0000256" key="2">
    <source>
        <dbReference type="ARBA" id="ARBA00012900"/>
    </source>
</evidence>